<dbReference type="AlphaFoldDB" id="A0A5M6D5L1"/>
<gene>
    <name evidence="1" type="ORF">FYK55_14345</name>
</gene>
<evidence type="ECO:0000313" key="1">
    <source>
        <dbReference type="EMBL" id="KAA5542797.1"/>
    </source>
</evidence>
<proteinExistence type="predicted"/>
<keyword evidence="2" id="KW-1185">Reference proteome</keyword>
<sequence>MSSMAGHLGASLIAGYFIGKQRPSLEPEVFNGIKDDLGRVIGGKSVFGKKMSKLSKLTDAELFDAFPKQKSDESLIDGIAEGLEKSIDQPRQSGHNVIFASLAIRALKEHPRFATPAVVDGILKLMALFENQTPGNGYYGKKKGRIYGNKIILPDEDGTPEYDDIEGMVTAVLDEAIKLTPETHRIGYGGLVHVINHSAAIVNLAADGYTDLVPRAIRSHRHHLRLWRNLPNVADEKGPLQVSKFTPYTADYWTSGSIPYDRALLTHRVKTMFGFDELAAAVDQEARENAAYDKLRFLM</sequence>
<dbReference type="EMBL" id="VWOX01000007">
    <property type="protein sequence ID" value="KAA5542797.1"/>
    <property type="molecule type" value="Genomic_DNA"/>
</dbReference>
<name>A0A5M6D5L1_9BACT</name>
<reference evidence="1 2" key="1">
    <citation type="submission" date="2019-08" db="EMBL/GenBank/DDBJ databases">
        <authorList>
            <person name="Dhanesh K."/>
            <person name="Kumar G."/>
            <person name="Sasikala C."/>
            <person name="Venkata Ramana C."/>
        </authorList>
    </citation>
    <scope>NUCLEOTIDE SEQUENCE [LARGE SCALE GENOMIC DNA]</scope>
    <source>
        <strain evidence="1 2">JC645</strain>
    </source>
</reference>
<dbReference type="Proteomes" id="UP000324479">
    <property type="component" value="Unassembled WGS sequence"/>
</dbReference>
<evidence type="ECO:0000313" key="2">
    <source>
        <dbReference type="Proteomes" id="UP000324479"/>
    </source>
</evidence>
<protein>
    <submittedName>
        <fullName evidence="1">Uncharacterized protein</fullName>
    </submittedName>
</protein>
<comment type="caution">
    <text evidence="1">The sequence shown here is derived from an EMBL/GenBank/DDBJ whole genome shotgun (WGS) entry which is preliminary data.</text>
</comment>
<organism evidence="1 2">
    <name type="scientific">Roseiconus nitratireducens</name>
    <dbReference type="NCBI Taxonomy" id="2605748"/>
    <lineage>
        <taxon>Bacteria</taxon>
        <taxon>Pseudomonadati</taxon>
        <taxon>Planctomycetota</taxon>
        <taxon>Planctomycetia</taxon>
        <taxon>Pirellulales</taxon>
        <taxon>Pirellulaceae</taxon>
        <taxon>Roseiconus</taxon>
    </lineage>
</organism>
<accession>A0A5M6D5L1</accession>